<organism evidence="3 4">
    <name type="scientific">Myroides guanonis</name>
    <dbReference type="NCBI Taxonomy" id="1150112"/>
    <lineage>
        <taxon>Bacteria</taxon>
        <taxon>Pseudomonadati</taxon>
        <taxon>Bacteroidota</taxon>
        <taxon>Flavobacteriia</taxon>
        <taxon>Flavobacteriales</taxon>
        <taxon>Flavobacteriaceae</taxon>
        <taxon>Myroides</taxon>
    </lineage>
</organism>
<feature type="domain" description="THUMP-like" evidence="1">
    <location>
        <begin position="320"/>
        <end position="390"/>
    </location>
</feature>
<dbReference type="Gene3D" id="3.40.50.150">
    <property type="entry name" value="Vaccinia Virus protein VP39"/>
    <property type="match status" value="1"/>
</dbReference>
<evidence type="ECO:0000259" key="1">
    <source>
        <dbReference type="Pfam" id="PF18096"/>
    </source>
</evidence>
<protein>
    <submittedName>
        <fullName evidence="3">Uncharacterized protein</fullName>
    </submittedName>
</protein>
<reference evidence="4" key="1">
    <citation type="submission" date="2016-10" db="EMBL/GenBank/DDBJ databases">
        <authorList>
            <person name="Varghese N."/>
            <person name="Submissions S."/>
        </authorList>
    </citation>
    <scope>NUCLEOTIDE SEQUENCE [LARGE SCALE GENOMIC DNA]</scope>
    <source>
        <strain evidence="4">DSM 26542</strain>
    </source>
</reference>
<dbReference type="InterPro" id="IPR054168">
    <property type="entry name" value="PG_1098_Fer"/>
</dbReference>
<dbReference type="EMBL" id="FORU01000001">
    <property type="protein sequence ID" value="SFI77050.1"/>
    <property type="molecule type" value="Genomic_DNA"/>
</dbReference>
<gene>
    <name evidence="3" type="ORF">SAMN04487893_10196</name>
</gene>
<dbReference type="Gene3D" id="1.10.10.1110">
    <property type="entry name" value="Methyltransferase PG1098, N-terminal domain"/>
    <property type="match status" value="1"/>
</dbReference>
<evidence type="ECO:0000313" key="3">
    <source>
        <dbReference type="EMBL" id="SFI77050.1"/>
    </source>
</evidence>
<dbReference type="SUPFAM" id="SSF53335">
    <property type="entry name" value="S-adenosyl-L-methionine-dependent methyltransferases"/>
    <property type="match status" value="1"/>
</dbReference>
<dbReference type="STRING" id="1150112.SAMN04487893_10196"/>
<dbReference type="OrthoDB" id="1000417at2"/>
<dbReference type="InterPro" id="IPR041497">
    <property type="entry name" value="Thump-like"/>
</dbReference>
<dbReference type="Pfam" id="PF03602">
    <property type="entry name" value="Cons_hypoth95"/>
    <property type="match status" value="1"/>
</dbReference>
<dbReference type="RefSeq" id="WP_090677485.1">
    <property type="nucleotide sequence ID" value="NZ_FORU01000001.1"/>
</dbReference>
<accession>A0A1I3KXB5</accession>
<dbReference type="Pfam" id="PF22013">
    <property type="entry name" value="PG_1098_Fer"/>
    <property type="match status" value="1"/>
</dbReference>
<dbReference type="CDD" id="cd02440">
    <property type="entry name" value="AdoMet_MTases"/>
    <property type="match status" value="1"/>
</dbReference>
<dbReference type="Proteomes" id="UP000243887">
    <property type="component" value="Unassembled WGS sequence"/>
</dbReference>
<evidence type="ECO:0000313" key="4">
    <source>
        <dbReference type="Proteomes" id="UP000243887"/>
    </source>
</evidence>
<dbReference type="Pfam" id="PF18096">
    <property type="entry name" value="Thump_like"/>
    <property type="match status" value="1"/>
</dbReference>
<evidence type="ECO:0000259" key="2">
    <source>
        <dbReference type="Pfam" id="PF22013"/>
    </source>
</evidence>
<dbReference type="AlphaFoldDB" id="A0A1I3KXB5"/>
<name>A0A1I3KXB5_9FLAO</name>
<dbReference type="InterPro" id="IPR029063">
    <property type="entry name" value="SAM-dependent_MTases_sf"/>
</dbReference>
<sequence>MDNQLVKPEVQDFINTSLNKDINSLSLQKNPFPDIVYSKIVQQIDSKQRCKTKLPTWYSGKNLLFPPKISIEQTSSEACASYKASLIKGETLIDLTGGFGIDAYYFSKHIKAVTHCEMQKELSETVKHNYEQLGAKNIKCHYGDSLEYLQHKNTKWDYIYLDPARRNDSKEKVFLLKDCTPNAPELLDEYFKYTDSILIKTAPLLDITSGISELHSVKEIHVVALNNEVKELLWILEKDWKDSPDIIAVNIHQEKTDSIRIPLDNEEYASFSSPLEYLYEPNAALMKTGQFDFIGNHFNLYKLHPHSQLYTSEVLKPFTGRSFKIEANIPFNNKSTKEHLKNYKGHITTRNFPMKVEEIRKKWKVKDAENNYLFFTTDSKNNKIMLFCSKIN</sequence>
<keyword evidence="4" id="KW-1185">Reference proteome</keyword>
<proteinExistence type="predicted"/>
<feature type="domain" description="PG-1098 ferredoxin-like" evidence="2">
    <location>
        <begin position="277"/>
        <end position="316"/>
    </location>
</feature>